<dbReference type="PANTHER" id="PTHR39161">
    <property type="entry name" value="ADAPTER PROTEIN MECA"/>
    <property type="match status" value="1"/>
</dbReference>
<evidence type="ECO:0000256" key="1">
    <source>
        <dbReference type="ARBA" id="ARBA00005397"/>
    </source>
</evidence>
<dbReference type="Proteomes" id="UP000595091">
    <property type="component" value="Chromosome"/>
</dbReference>
<reference evidence="3 6" key="3">
    <citation type="submission" date="2020-10" db="EMBL/GenBank/DDBJ databases">
        <title>Plasmid carrying two tetracycline resistance determinant.</title>
        <authorList>
            <person name="Yang Q."/>
        </authorList>
    </citation>
    <scope>NUCLEOTIDE SEQUENCE [LARGE SCALE GENOMIC DNA]</scope>
    <source>
        <strain evidence="3 6">T43</strain>
    </source>
</reference>
<dbReference type="EMBL" id="CP014162">
    <property type="protein sequence ID" value="AMB98011.1"/>
    <property type="molecule type" value="Genomic_DNA"/>
</dbReference>
<dbReference type="InterPro" id="IPR008681">
    <property type="entry name" value="Neg-reg_MecA"/>
</dbReference>
<sequence length="233" mass="27020">MEMEYINENTIRVFIDTDDLIERGISFMDIMSNQNEVEHFFMSILEEVDVSQKFQHTEAITFQVMPKRNGIDLYISKGFGDDNEEDSAFQQLMETIGELEDEDKENANERQNVLDDLANQEADKKKKAASAETEEPRVPREITLVFRIFEDFLAFARDFKDEFAQVDLYVYNESYFALIKFETNELTDDEIEDLISFAEEYAEVSALNAGLVRERGHEIARGNASVQIRRAFG</sequence>
<dbReference type="InterPro" id="IPR038471">
    <property type="entry name" value="MecA_C_sf"/>
</dbReference>
<dbReference type="EMBL" id="CP063065">
    <property type="protein sequence ID" value="QOQ79622.1"/>
    <property type="molecule type" value="Genomic_DNA"/>
</dbReference>
<reference evidence="5" key="2">
    <citation type="submission" date="2016-01" db="EMBL/GenBank/DDBJ databases">
        <title>Six Aerococcus type strain genome sequencing and assembly using PacBio and Illumina Hiseq.</title>
        <authorList>
            <person name="Carkaci D."/>
            <person name="Dargis R."/>
            <person name="Nielsen X.C."/>
            <person name="Skovgaard O."/>
            <person name="Fuursted K."/>
            <person name="Christensen J.J."/>
        </authorList>
    </citation>
    <scope>NUCLEOTIDE SEQUENCE [LARGE SCALE GENOMIC DNA]</scope>
    <source>
        <strain evidence="5">CCUG28094</strain>
    </source>
</reference>
<evidence type="ECO:0000313" key="2">
    <source>
        <dbReference type="EMBL" id="AMB98011.1"/>
    </source>
</evidence>
<evidence type="ECO:0000313" key="5">
    <source>
        <dbReference type="Proteomes" id="UP000067698"/>
    </source>
</evidence>
<reference evidence="2 5" key="1">
    <citation type="journal article" date="2016" name="Genome Announc.">
        <title>Complete Genome Sequences of Aerococcus christensenii CCUG 28831T, Aerococcus sanguinicola CCUG 43001T, Aerococcus urinae CCUG 36881T, Aerococcus urinaeequi CCUG 28094T, Aerococcus urinaehominis CCUG 42038 BT, and Aerococcus viridans CCUG 4311T.</title>
        <authorList>
            <person name="Carkaci D."/>
            <person name="Dargis R."/>
            <person name="Nielsen X.C."/>
            <person name="Skovgaard O."/>
            <person name="Fuursted K."/>
            <person name="Christensen J.J."/>
        </authorList>
    </citation>
    <scope>NUCLEOTIDE SEQUENCE [LARGE SCALE GENOMIC DNA]</scope>
    <source>
        <strain evidence="2 5">CCUG28094</strain>
    </source>
</reference>
<dbReference type="KEGG" id="aui:APT62_06925"/>
<evidence type="ECO:0000313" key="4">
    <source>
        <dbReference type="EMBL" id="WAT25060.1"/>
    </source>
</evidence>
<comment type="similarity">
    <text evidence="1">Belongs to the MecA family.</text>
</comment>
<organism evidence="2 5">
    <name type="scientific">Aerococcus urinaeequi</name>
    <dbReference type="NCBI Taxonomy" id="51665"/>
    <lineage>
        <taxon>Bacteria</taxon>
        <taxon>Bacillati</taxon>
        <taxon>Bacillota</taxon>
        <taxon>Bacilli</taxon>
        <taxon>Lactobacillales</taxon>
        <taxon>Aerococcaceae</taxon>
        <taxon>Aerococcus</taxon>
    </lineage>
</organism>
<reference evidence="4" key="4">
    <citation type="submission" date="2022-12" db="EMBL/GenBank/DDBJ databases">
        <title>Whole genome sequence analysis of a duck derived balloon bacteium Aerococcus urinaeequi henan2020.</title>
        <authorList>
            <person name="Zhang H."/>
            <person name="Qiao H.X."/>
            <person name="Bian C.Z."/>
            <person name="Shu J.C."/>
        </authorList>
    </citation>
    <scope>NUCLEOTIDE SEQUENCE</scope>
    <source>
        <strain evidence="4">2020-HN-1</strain>
    </source>
</reference>
<dbReference type="Pfam" id="PF05389">
    <property type="entry name" value="MecA"/>
    <property type="match status" value="1"/>
</dbReference>
<protein>
    <submittedName>
        <fullName evidence="2">Adapter protein MecA</fullName>
    </submittedName>
    <submittedName>
        <fullName evidence="3">Adaptor protein MecA</fullName>
    </submittedName>
</protein>
<proteinExistence type="inferred from homology"/>
<evidence type="ECO:0000313" key="3">
    <source>
        <dbReference type="EMBL" id="QOQ79622.1"/>
    </source>
</evidence>
<dbReference type="GeneID" id="92867324"/>
<dbReference type="OrthoDB" id="2360201at2"/>
<name>A0A0U4WZ33_9LACT</name>
<dbReference type="Gene3D" id="3.30.70.1950">
    <property type="match status" value="1"/>
</dbReference>
<accession>A0A0U4WZ33</accession>
<dbReference type="EMBL" id="CP114063">
    <property type="protein sequence ID" value="WAT25060.1"/>
    <property type="molecule type" value="Genomic_DNA"/>
</dbReference>
<dbReference type="Proteomes" id="UP001164714">
    <property type="component" value="Chromosome"/>
</dbReference>
<dbReference type="RefSeq" id="WP_016897705.1">
    <property type="nucleotide sequence ID" value="NZ_CP013988.1"/>
</dbReference>
<dbReference type="AlphaFoldDB" id="A0A0U4WZ33"/>
<gene>
    <name evidence="2" type="ORF">AWM74_07105</name>
    <name evidence="3" type="ORF">IMX20_02685</name>
    <name evidence="4" type="ORF">OZ415_02930</name>
</gene>
<dbReference type="PIRSF" id="PIRSF029008">
    <property type="entry name" value="MecA"/>
    <property type="match status" value="1"/>
</dbReference>
<dbReference type="Proteomes" id="UP000067698">
    <property type="component" value="Chromosome"/>
</dbReference>
<dbReference type="PANTHER" id="PTHR39161:SF1">
    <property type="entry name" value="ADAPTER PROTEIN MECA 1"/>
    <property type="match status" value="1"/>
</dbReference>
<evidence type="ECO:0000313" key="6">
    <source>
        <dbReference type="Proteomes" id="UP000595091"/>
    </source>
</evidence>